<dbReference type="InterPro" id="IPR000504">
    <property type="entry name" value="RRM_dom"/>
</dbReference>
<dbReference type="Gramene" id="A06p18260.2_BraZ1">
    <property type="protein sequence ID" value="A06p18260.2_BraZ1.CDS"/>
    <property type="gene ID" value="A06g18260.2_BraZ1"/>
</dbReference>
<dbReference type="InterPro" id="IPR035979">
    <property type="entry name" value="RBD_domain_sf"/>
</dbReference>
<feature type="compositionally biased region" description="Basic residues" evidence="3">
    <location>
        <begin position="401"/>
        <end position="412"/>
    </location>
</feature>
<dbReference type="Pfam" id="PF05678">
    <property type="entry name" value="VQ"/>
    <property type="match status" value="1"/>
</dbReference>
<dbReference type="GO" id="GO:0003723">
    <property type="term" value="F:RNA binding"/>
    <property type="evidence" value="ECO:0007669"/>
    <property type="project" value="UniProtKB-UniRule"/>
</dbReference>
<gene>
    <name evidence="6" type="ORF">BRAA06T24833Z</name>
    <name evidence="5" type="ORF">BRAPAZ1V2_A06P18260.2</name>
</gene>
<evidence type="ECO:0000256" key="3">
    <source>
        <dbReference type="SAM" id="MobiDB-lite"/>
    </source>
</evidence>
<dbReference type="PANTHER" id="PTHR10501">
    <property type="entry name" value="U1 SMALL NUCLEAR RIBONUCLEOPROTEIN A/U2 SMALL NUCLEAR RIBONUCLEOPROTEIN B"/>
    <property type="match status" value="1"/>
</dbReference>
<feature type="compositionally biased region" description="Low complexity" evidence="3">
    <location>
        <begin position="37"/>
        <end position="46"/>
    </location>
</feature>
<dbReference type="PROSITE" id="PS50102">
    <property type="entry name" value="RRM"/>
    <property type="match status" value="1"/>
</dbReference>
<dbReference type="Proteomes" id="UP000694005">
    <property type="component" value="Chromosome A06"/>
</dbReference>
<evidence type="ECO:0000313" key="6">
    <source>
        <dbReference type="EMBL" id="VDC66293.1"/>
    </source>
</evidence>
<accession>A0A3P5YXH8</accession>
<sequence length="412" mass="45208">MDNKSPRSKEILGPRPTPLKIRKDSHKIIKKPPLAPQPLQSQPPQLHEQKPSQLLPPRGPVIIYTVSPKIIHTHPNNFMTLVQRLTGKTSTPTIPSSSSPYPLALDYTSASRDTSAVFDASRGSISPAARYAAMEKANVSNELGFVGGIESTNQYYQHDHHQNRATERAGILSPGPASLPQISPDFFSTVGGSDPQGFSSYTITENSHHDYVSRDEDRGIPHSVRDTRTIGSAYDRYLQSAQTSSMPSEEAGRFHGAGMGRRGGGDMGELMPGRGGVMPPDFGPNGRDLGFGQQDLVVARPGRELLRLPPDASNTLFVEGLPSNCSRREVSHIFRPFLGYKEVRLVTKDTKQRNGDPVVLCFVDFENPACAATARTALQGYRMDENEQDSKNLQIQFSRNPGRRAGQRGGRR</sequence>
<evidence type="ECO:0000259" key="4">
    <source>
        <dbReference type="PROSITE" id="PS50102"/>
    </source>
</evidence>
<dbReference type="EMBL" id="LS974622">
    <property type="protein sequence ID" value="CAG7869586.1"/>
    <property type="molecule type" value="Genomic_DNA"/>
</dbReference>
<reference evidence="6" key="1">
    <citation type="submission" date="2018-11" db="EMBL/GenBank/DDBJ databases">
        <authorList>
            <consortium name="Genoscope - CEA"/>
            <person name="William W."/>
        </authorList>
    </citation>
    <scope>NUCLEOTIDE SEQUENCE</scope>
</reference>
<feature type="region of interest" description="Disordered" evidence="3">
    <location>
        <begin position="384"/>
        <end position="412"/>
    </location>
</feature>
<feature type="region of interest" description="Disordered" evidence="3">
    <location>
        <begin position="1"/>
        <end position="56"/>
    </location>
</feature>
<dbReference type="Pfam" id="PF00076">
    <property type="entry name" value="RRM_1"/>
    <property type="match status" value="1"/>
</dbReference>
<feature type="compositionally biased region" description="Basic and acidic residues" evidence="3">
    <location>
        <begin position="1"/>
        <end position="12"/>
    </location>
</feature>
<dbReference type="InterPro" id="IPR008889">
    <property type="entry name" value="VQ"/>
</dbReference>
<name>A0A3P5YXH8_BRACM</name>
<feature type="domain" description="RRM" evidence="4">
    <location>
        <begin position="314"/>
        <end position="400"/>
    </location>
</feature>
<dbReference type="SMART" id="SM00360">
    <property type="entry name" value="RRM"/>
    <property type="match status" value="1"/>
</dbReference>
<keyword evidence="1 2" id="KW-0694">RNA-binding</keyword>
<protein>
    <recommendedName>
        <fullName evidence="4">RRM domain-containing protein</fullName>
    </recommendedName>
</protein>
<dbReference type="Gene3D" id="3.30.70.330">
    <property type="match status" value="1"/>
</dbReference>
<dbReference type="AlphaFoldDB" id="A0A3P5YXH8"/>
<organism evidence="6">
    <name type="scientific">Brassica campestris</name>
    <name type="common">Field mustard</name>
    <dbReference type="NCBI Taxonomy" id="3711"/>
    <lineage>
        <taxon>Eukaryota</taxon>
        <taxon>Viridiplantae</taxon>
        <taxon>Streptophyta</taxon>
        <taxon>Embryophyta</taxon>
        <taxon>Tracheophyta</taxon>
        <taxon>Spermatophyta</taxon>
        <taxon>Magnoliopsida</taxon>
        <taxon>eudicotyledons</taxon>
        <taxon>Gunneridae</taxon>
        <taxon>Pentapetalae</taxon>
        <taxon>rosids</taxon>
        <taxon>malvids</taxon>
        <taxon>Brassicales</taxon>
        <taxon>Brassicaceae</taxon>
        <taxon>Brassiceae</taxon>
        <taxon>Brassica</taxon>
    </lineage>
</organism>
<evidence type="ECO:0000256" key="1">
    <source>
        <dbReference type="ARBA" id="ARBA00022884"/>
    </source>
</evidence>
<dbReference type="CDD" id="cd21618">
    <property type="entry name" value="RRM_AtNSRA_like"/>
    <property type="match status" value="1"/>
</dbReference>
<evidence type="ECO:0000256" key="2">
    <source>
        <dbReference type="PROSITE-ProRule" id="PRU00176"/>
    </source>
</evidence>
<proteinExistence type="predicted"/>
<dbReference type="SUPFAM" id="SSF54928">
    <property type="entry name" value="RNA-binding domain, RBD"/>
    <property type="match status" value="1"/>
</dbReference>
<evidence type="ECO:0000313" key="5">
    <source>
        <dbReference type="EMBL" id="CAG7869586.1"/>
    </source>
</evidence>
<dbReference type="EMBL" id="LR031569">
    <property type="protein sequence ID" value="VDC66293.1"/>
    <property type="molecule type" value="Genomic_DNA"/>
</dbReference>
<dbReference type="InterPro" id="IPR012677">
    <property type="entry name" value="Nucleotide-bd_a/b_plait_sf"/>
</dbReference>